<comment type="caution">
    <text evidence="1">The sequence shown here is derived from an EMBL/GenBank/DDBJ whole genome shotgun (WGS) entry which is preliminary data.</text>
</comment>
<evidence type="ECO:0008006" key="3">
    <source>
        <dbReference type="Google" id="ProtNLM"/>
    </source>
</evidence>
<dbReference type="OrthoDB" id="5517693at2"/>
<dbReference type="EMBL" id="RZGZ01000001">
    <property type="protein sequence ID" value="RUR03201.1"/>
    <property type="molecule type" value="Genomic_DNA"/>
</dbReference>
<proteinExistence type="predicted"/>
<protein>
    <recommendedName>
        <fullName evidence="3">Type IV toxin-antitoxin system AbiEi family antitoxin domain-containing protein</fullName>
    </recommendedName>
</protein>
<reference evidence="1 2" key="1">
    <citation type="submission" date="2018-12" db="EMBL/GenBank/DDBJ databases">
        <authorList>
            <person name="Li F."/>
        </authorList>
    </citation>
    <scope>NUCLEOTIDE SEQUENCE [LARGE SCALE GENOMIC DNA]</scope>
    <source>
        <strain evidence="1 2">EGI 6500705</strain>
    </source>
</reference>
<accession>A0A433JVM1</accession>
<gene>
    <name evidence="1" type="ORF">ELQ94_01200</name>
</gene>
<dbReference type="Proteomes" id="UP000274909">
    <property type="component" value="Unassembled WGS sequence"/>
</dbReference>
<dbReference type="AlphaFoldDB" id="A0A433JVM1"/>
<name>A0A433JVM1_9MICO</name>
<dbReference type="RefSeq" id="WP_127046364.1">
    <property type="nucleotide sequence ID" value="NZ_RZGZ01000001.1"/>
</dbReference>
<organism evidence="1 2">
    <name type="scientific">Labedella endophytica</name>
    <dbReference type="NCBI Taxonomy" id="1523160"/>
    <lineage>
        <taxon>Bacteria</taxon>
        <taxon>Bacillati</taxon>
        <taxon>Actinomycetota</taxon>
        <taxon>Actinomycetes</taxon>
        <taxon>Micrococcales</taxon>
        <taxon>Microbacteriaceae</taxon>
        <taxon>Labedella</taxon>
    </lineage>
</organism>
<sequence>MTTRDAREELPLTLSRHYRELGRGRRPSDVAGHVRVRQGVYTDAASWVEAGDRARHIARIRAVAETRRIDAVFSHRSAAALHGLPTLDPLPTIVDAITSPSSRRRRGTGIDWHHLGLDPSDIVRLDGLSVTSLARTLVDIARTESFAAAVVQLDAALALPGSRPDPERWDRAGERVEREELLRRVDEIGSSPGARRAATAVGFGDGRAESVGESLSRVQMHAWGLPAPELQVPVAGTSGRRYLADFAWNGDLLLGEFDGRVKYSRNSGPPSSSSSSSLSMEDVLWAEKKREDDLRSTGRDMVRWSWTDVVDGHGLIAALQHHGLHARRRQPLSIHTRGTQ</sequence>
<evidence type="ECO:0000313" key="1">
    <source>
        <dbReference type="EMBL" id="RUR03201.1"/>
    </source>
</evidence>
<evidence type="ECO:0000313" key="2">
    <source>
        <dbReference type="Proteomes" id="UP000274909"/>
    </source>
</evidence>
<keyword evidence="2" id="KW-1185">Reference proteome</keyword>